<sequence length="404" mass="41299">MPGSSASPRLSTLIFVSALAILPINFFLPSLPQMAAEFGVDYGLIGLSLAAYAIVSACLQLVAGPLSDRFGRRPVIVGALAIFIAASIGCATAQDAWTFLACRMVQAVIAPTYGVSLATIRDTTSREQAAGKFGYIAMAWAIAPMLGPTAGGLIDQLLGWRASFSILALLGVGVLALCLIDLRETNNARSKTMLEQYRTYPELLGSGRFLAYCLCMAFSVGAFYAFLAGAPLAASAFDLSPAVLGLYMGSITGGFMLGSYLAGRLAGNISQATLLIAGRGVACGGLLFGIVLHFAGVDHVVTLFGPCLFVGLANGLTQPSANAAAISVRSGQTGSAAGLAGAITVAGASIMAAIAGAVLTGENARPGLLMVMLASALVALVAAIVARHLDNDFSFQRPPAGDCF</sequence>
<evidence type="ECO:0000313" key="10">
    <source>
        <dbReference type="EMBL" id="WEK02951.1"/>
    </source>
</evidence>
<dbReference type="InterPro" id="IPR036259">
    <property type="entry name" value="MFS_trans_sf"/>
</dbReference>
<dbReference type="Pfam" id="PF07690">
    <property type="entry name" value="MFS_1"/>
    <property type="match status" value="1"/>
</dbReference>
<dbReference type="PANTHER" id="PTHR43124:SF3">
    <property type="entry name" value="CHLORAMPHENICOL EFFLUX PUMP RV0191"/>
    <property type="match status" value="1"/>
</dbReference>
<dbReference type="PROSITE" id="PS00216">
    <property type="entry name" value="SUGAR_TRANSPORT_1"/>
    <property type="match status" value="1"/>
</dbReference>
<comment type="function">
    <text evidence="1">Resistance to tetracycline by an active tetracycline efflux. This is an energy-dependent process that decreases the accumulation of the antibiotic in whole cells. This protein functions as a metal-tetracycline/H(+) antiporter.</text>
</comment>
<keyword evidence="4" id="KW-1003">Cell membrane</keyword>
<evidence type="ECO:0000256" key="4">
    <source>
        <dbReference type="ARBA" id="ARBA00022475"/>
    </source>
</evidence>
<dbReference type="AlphaFoldDB" id="A0AAJ5VQL9"/>
<evidence type="ECO:0000256" key="1">
    <source>
        <dbReference type="ARBA" id="ARBA00003279"/>
    </source>
</evidence>
<evidence type="ECO:0000256" key="3">
    <source>
        <dbReference type="ARBA" id="ARBA00007520"/>
    </source>
</evidence>
<comment type="similarity">
    <text evidence="3">Belongs to the major facilitator superfamily. TCR/Tet family.</text>
</comment>
<dbReference type="InterPro" id="IPR020846">
    <property type="entry name" value="MFS_dom"/>
</dbReference>
<feature type="transmembrane region" description="Helical" evidence="8">
    <location>
        <begin position="338"/>
        <end position="361"/>
    </location>
</feature>
<dbReference type="EMBL" id="CP119312">
    <property type="protein sequence ID" value="WEK02951.1"/>
    <property type="molecule type" value="Genomic_DNA"/>
</dbReference>
<dbReference type="CDD" id="cd17320">
    <property type="entry name" value="MFS_MdfA_MDR_like"/>
    <property type="match status" value="1"/>
</dbReference>
<feature type="transmembrane region" description="Helical" evidence="8">
    <location>
        <begin position="133"/>
        <end position="154"/>
    </location>
</feature>
<dbReference type="SUPFAM" id="SSF103473">
    <property type="entry name" value="MFS general substrate transporter"/>
    <property type="match status" value="1"/>
</dbReference>
<feature type="transmembrane region" description="Helical" evidence="8">
    <location>
        <begin position="75"/>
        <end position="97"/>
    </location>
</feature>
<feature type="transmembrane region" description="Helical" evidence="8">
    <location>
        <begin position="203"/>
        <end position="227"/>
    </location>
</feature>
<dbReference type="GO" id="GO:0022857">
    <property type="term" value="F:transmembrane transporter activity"/>
    <property type="evidence" value="ECO:0007669"/>
    <property type="project" value="InterPro"/>
</dbReference>
<keyword evidence="5 8" id="KW-0812">Transmembrane</keyword>
<dbReference type="PANTHER" id="PTHR43124">
    <property type="entry name" value="PURINE EFFLUX PUMP PBUE"/>
    <property type="match status" value="1"/>
</dbReference>
<evidence type="ECO:0000256" key="7">
    <source>
        <dbReference type="ARBA" id="ARBA00023136"/>
    </source>
</evidence>
<dbReference type="InterPro" id="IPR001958">
    <property type="entry name" value="Tet-R_TetA/multi-R_MdtG-like"/>
</dbReference>
<accession>A0AAJ5VQL9</accession>
<feature type="transmembrane region" description="Helical" evidence="8">
    <location>
        <begin position="42"/>
        <end position="63"/>
    </location>
</feature>
<protein>
    <submittedName>
        <fullName evidence="10">Multidrug effflux MFS transporter</fullName>
    </submittedName>
</protein>
<keyword evidence="7 8" id="KW-0472">Membrane</keyword>
<dbReference type="InterPro" id="IPR050189">
    <property type="entry name" value="MFS_Efflux_Transporters"/>
</dbReference>
<organism evidence="10 11">
    <name type="scientific">Candidatus Devosia phytovorans</name>
    <dbReference type="NCBI Taxonomy" id="3121372"/>
    <lineage>
        <taxon>Bacteria</taxon>
        <taxon>Pseudomonadati</taxon>
        <taxon>Pseudomonadota</taxon>
        <taxon>Alphaproteobacteria</taxon>
        <taxon>Hyphomicrobiales</taxon>
        <taxon>Devosiaceae</taxon>
        <taxon>Devosia</taxon>
    </lineage>
</organism>
<evidence type="ECO:0000259" key="9">
    <source>
        <dbReference type="PROSITE" id="PS50850"/>
    </source>
</evidence>
<dbReference type="GO" id="GO:0005886">
    <property type="term" value="C:plasma membrane"/>
    <property type="evidence" value="ECO:0007669"/>
    <property type="project" value="UniProtKB-SubCell"/>
</dbReference>
<feature type="transmembrane region" description="Helical" evidence="8">
    <location>
        <begin position="274"/>
        <end position="294"/>
    </location>
</feature>
<proteinExistence type="inferred from homology"/>
<dbReference type="InterPro" id="IPR011701">
    <property type="entry name" value="MFS"/>
</dbReference>
<gene>
    <name evidence="10" type="ORF">P0Y65_12105</name>
</gene>
<comment type="subcellular location">
    <subcellularLocation>
        <location evidence="2">Cell membrane</location>
        <topology evidence="2">Multi-pass membrane protein</topology>
    </subcellularLocation>
</comment>
<evidence type="ECO:0000256" key="8">
    <source>
        <dbReference type="SAM" id="Phobius"/>
    </source>
</evidence>
<feature type="transmembrane region" description="Helical" evidence="8">
    <location>
        <begin position="367"/>
        <end position="386"/>
    </location>
</feature>
<evidence type="ECO:0000256" key="5">
    <source>
        <dbReference type="ARBA" id="ARBA00022692"/>
    </source>
</evidence>
<evidence type="ECO:0000256" key="6">
    <source>
        <dbReference type="ARBA" id="ARBA00022989"/>
    </source>
</evidence>
<keyword evidence="6 8" id="KW-1133">Transmembrane helix</keyword>
<dbReference type="Proteomes" id="UP001217476">
    <property type="component" value="Chromosome"/>
</dbReference>
<feature type="domain" description="Major facilitator superfamily (MFS) profile" evidence="9">
    <location>
        <begin position="9"/>
        <end position="394"/>
    </location>
</feature>
<evidence type="ECO:0000313" key="11">
    <source>
        <dbReference type="Proteomes" id="UP001217476"/>
    </source>
</evidence>
<dbReference type="PRINTS" id="PR01035">
    <property type="entry name" value="TCRTETA"/>
</dbReference>
<reference evidence="10" key="1">
    <citation type="submission" date="2023-03" db="EMBL/GenBank/DDBJ databases">
        <title>Andean soil-derived lignocellulolytic bacterial consortium as a source of novel taxa and putative plastic-active enzymes.</title>
        <authorList>
            <person name="Diaz-Garcia L."/>
            <person name="Chuvochina M."/>
            <person name="Feuerriegel G."/>
            <person name="Bunk B."/>
            <person name="Sproer C."/>
            <person name="Streit W.R."/>
            <person name="Rodriguez L.M."/>
            <person name="Overmann J."/>
            <person name="Jimenez D.J."/>
        </authorList>
    </citation>
    <scope>NUCLEOTIDE SEQUENCE</scope>
    <source>
        <strain evidence="10">MAG 4196</strain>
    </source>
</reference>
<dbReference type="Gene3D" id="1.20.1720.10">
    <property type="entry name" value="Multidrug resistance protein D"/>
    <property type="match status" value="1"/>
</dbReference>
<feature type="transmembrane region" description="Helical" evidence="8">
    <location>
        <begin position="239"/>
        <end position="262"/>
    </location>
</feature>
<name>A0AAJ5VQL9_9HYPH</name>
<dbReference type="InterPro" id="IPR005829">
    <property type="entry name" value="Sugar_transporter_CS"/>
</dbReference>
<feature type="transmembrane region" description="Helical" evidence="8">
    <location>
        <begin position="12"/>
        <end position="30"/>
    </location>
</feature>
<evidence type="ECO:0000256" key="2">
    <source>
        <dbReference type="ARBA" id="ARBA00004651"/>
    </source>
</evidence>
<dbReference type="PROSITE" id="PS50850">
    <property type="entry name" value="MFS"/>
    <property type="match status" value="1"/>
</dbReference>
<feature type="transmembrane region" description="Helical" evidence="8">
    <location>
        <begin position="160"/>
        <end position="182"/>
    </location>
</feature>